<evidence type="ECO:0000256" key="8">
    <source>
        <dbReference type="ARBA" id="ARBA00022989"/>
    </source>
</evidence>
<evidence type="ECO:0000313" key="15">
    <source>
        <dbReference type="Proteomes" id="UP000317650"/>
    </source>
</evidence>
<dbReference type="STRING" id="52838.A0A4S8J3T4"/>
<evidence type="ECO:0000256" key="1">
    <source>
        <dbReference type="ARBA" id="ARBA00003012"/>
    </source>
</evidence>
<dbReference type="GO" id="GO:0042500">
    <property type="term" value="F:aspartic endopeptidase activity, intramembrane cleaving"/>
    <property type="evidence" value="ECO:0007669"/>
    <property type="project" value="InterPro"/>
</dbReference>
<dbReference type="SUPFAM" id="SSF52025">
    <property type="entry name" value="PA domain"/>
    <property type="match status" value="1"/>
</dbReference>
<dbReference type="InterPro" id="IPR046450">
    <property type="entry name" value="PA_dom_sf"/>
</dbReference>
<dbReference type="GO" id="GO:0098554">
    <property type="term" value="C:cytoplasmic side of endoplasmic reticulum membrane"/>
    <property type="evidence" value="ECO:0007669"/>
    <property type="project" value="TreeGrafter"/>
</dbReference>
<sequence>MATPRASSSPLLHVLLILLSLLCFASSYCGVLAAGDASQGAESTSASPSCNLTSQDVKVNNWLNGDERPSLDGLSARFGALLPRSVSKALKLPAILANPFNSCNNLSLKLSDSIVVVKRGDCTYATKARIAESSGAAGLLVINDDEDLTEMVCSKNETLLNITIPVVMIPKSAGENITASLSSGDKVDVLLYAPTRPIIDISVVFLALMSVGSIISASLWDDFSAHDQVDEHYNQLRRKDQPSADMNEEGSEKETVEIKAVGAISFVIVASAFLVLLFFFMSYSFVLLLIVLFCIAGSQGLHACLLSIILRVFKGCRQMRINIPIFGEVTILSIVLLPFCFAFAISWAINRHSPHSWIGQDILGISLMITVLRVLQLPNIKVASLLLCCAFFYDIFWVFISPLIFHESVMIAVATGNKAGGESIPMLLRMPRFFDPWGGYQMIGFGDIILPGLLIAFSHRFDKSAKKGILNGYFVWLIIGYAFGLSLTYLVFFLMNGHGQPALLYLVPCTLGLTVVLGGIRGELSNLWNFGEKQSEVSPAGQV</sequence>
<evidence type="ECO:0000256" key="10">
    <source>
        <dbReference type="ARBA" id="ARBA00023180"/>
    </source>
</evidence>
<keyword evidence="10" id="KW-0325">Glycoprotein</keyword>
<dbReference type="GO" id="GO:0033619">
    <property type="term" value="P:membrane protein proteolysis"/>
    <property type="evidence" value="ECO:0007669"/>
    <property type="project" value="TreeGrafter"/>
</dbReference>
<evidence type="ECO:0000259" key="13">
    <source>
        <dbReference type="Pfam" id="PF02225"/>
    </source>
</evidence>
<feature type="transmembrane region" description="Helical" evidence="11">
    <location>
        <begin position="286"/>
        <end position="313"/>
    </location>
</feature>
<organism evidence="14 15">
    <name type="scientific">Musa balbisiana</name>
    <name type="common">Banana</name>
    <dbReference type="NCBI Taxonomy" id="52838"/>
    <lineage>
        <taxon>Eukaryota</taxon>
        <taxon>Viridiplantae</taxon>
        <taxon>Streptophyta</taxon>
        <taxon>Embryophyta</taxon>
        <taxon>Tracheophyta</taxon>
        <taxon>Spermatophyta</taxon>
        <taxon>Magnoliopsida</taxon>
        <taxon>Liliopsida</taxon>
        <taxon>Zingiberales</taxon>
        <taxon>Musaceae</taxon>
        <taxon>Musa</taxon>
    </lineage>
</organism>
<evidence type="ECO:0000256" key="5">
    <source>
        <dbReference type="ARBA" id="ARBA00022729"/>
    </source>
</evidence>
<feature type="transmembrane region" description="Helical" evidence="11">
    <location>
        <begin position="325"/>
        <end position="349"/>
    </location>
</feature>
<evidence type="ECO:0000256" key="12">
    <source>
        <dbReference type="SAM" id="SignalP"/>
    </source>
</evidence>
<keyword evidence="6" id="KW-0967">Endosome</keyword>
<evidence type="ECO:0000256" key="4">
    <source>
        <dbReference type="ARBA" id="ARBA00022692"/>
    </source>
</evidence>
<feature type="transmembrane region" description="Helical" evidence="11">
    <location>
        <begin position="382"/>
        <end position="400"/>
    </location>
</feature>
<dbReference type="PANTHER" id="PTHR12174:SF90">
    <property type="entry name" value="SIGNAL PEPTIDE PEPTIDASE-LIKE 3"/>
    <property type="match status" value="1"/>
</dbReference>
<dbReference type="Pfam" id="PF02225">
    <property type="entry name" value="PA"/>
    <property type="match status" value="1"/>
</dbReference>
<feature type="chain" id="PRO_5020279453" description="PA domain-containing protein" evidence="12">
    <location>
        <begin position="28"/>
        <end position="543"/>
    </location>
</feature>
<keyword evidence="7" id="KW-0378">Hydrolase</keyword>
<dbReference type="AlphaFoldDB" id="A0A4S8J3T4"/>
<dbReference type="InterPro" id="IPR007369">
    <property type="entry name" value="Peptidase_A22B_SPP"/>
</dbReference>
<keyword evidence="5 12" id="KW-0732">Signal</keyword>
<dbReference type="InterPro" id="IPR003137">
    <property type="entry name" value="PA_domain"/>
</dbReference>
<comment type="similarity">
    <text evidence="3">Belongs to the peptidase A22B family.</text>
</comment>
<evidence type="ECO:0000256" key="3">
    <source>
        <dbReference type="ARBA" id="ARBA00006859"/>
    </source>
</evidence>
<comment type="caution">
    <text evidence="14">The sequence shown here is derived from an EMBL/GenBank/DDBJ whole genome shotgun (WGS) entry which is preliminary data.</text>
</comment>
<dbReference type="FunFam" id="3.50.30.30:FF:000007">
    <property type="entry name" value="Signal peptide peptidase-like 3"/>
    <property type="match status" value="1"/>
</dbReference>
<proteinExistence type="inferred from homology"/>
<dbReference type="EMBL" id="PYDT01000007">
    <property type="protein sequence ID" value="THU56060.1"/>
    <property type="molecule type" value="Genomic_DNA"/>
</dbReference>
<keyword evidence="9 11" id="KW-0472">Membrane</keyword>
<evidence type="ECO:0000256" key="2">
    <source>
        <dbReference type="ARBA" id="ARBA00004337"/>
    </source>
</evidence>
<evidence type="ECO:0000313" key="14">
    <source>
        <dbReference type="EMBL" id="THU56060.1"/>
    </source>
</evidence>
<feature type="transmembrane region" description="Helical" evidence="11">
    <location>
        <begin position="201"/>
        <end position="220"/>
    </location>
</feature>
<dbReference type="GO" id="GO:0005765">
    <property type="term" value="C:lysosomal membrane"/>
    <property type="evidence" value="ECO:0007669"/>
    <property type="project" value="TreeGrafter"/>
</dbReference>
<feature type="signal peptide" evidence="12">
    <location>
        <begin position="1"/>
        <end position="27"/>
    </location>
</feature>
<feature type="transmembrane region" description="Helical" evidence="11">
    <location>
        <begin position="260"/>
        <end position="280"/>
    </location>
</feature>
<evidence type="ECO:0000256" key="9">
    <source>
        <dbReference type="ARBA" id="ARBA00023136"/>
    </source>
</evidence>
<feature type="transmembrane region" description="Helical" evidence="11">
    <location>
        <begin position="355"/>
        <end position="375"/>
    </location>
</feature>
<dbReference type="SMART" id="SM00730">
    <property type="entry name" value="PSN"/>
    <property type="match status" value="1"/>
</dbReference>
<accession>A0A4S8J3T4</accession>
<comment type="subcellular location">
    <subcellularLocation>
        <location evidence="2">Endosome membrane</location>
        <topology evidence="2">Multi-pass membrane protein</topology>
    </subcellularLocation>
</comment>
<protein>
    <recommendedName>
        <fullName evidence="13">PA domain-containing protein</fullName>
    </recommendedName>
</protein>
<gene>
    <name evidence="14" type="ORF">C4D60_Mb11t13280</name>
</gene>
<dbReference type="Pfam" id="PF04258">
    <property type="entry name" value="Peptidase_A22B"/>
    <property type="match status" value="1"/>
</dbReference>
<reference evidence="14 15" key="1">
    <citation type="journal article" date="2019" name="Nat. Plants">
        <title>Genome sequencing of Musa balbisiana reveals subgenome evolution and function divergence in polyploid bananas.</title>
        <authorList>
            <person name="Yao X."/>
        </authorList>
    </citation>
    <scope>NUCLEOTIDE SEQUENCE [LARGE SCALE GENOMIC DNA]</scope>
    <source>
        <strain evidence="15">cv. DH-PKW</strain>
        <tissue evidence="14">Leaves</tissue>
    </source>
</reference>
<dbReference type="GO" id="GO:0010008">
    <property type="term" value="C:endosome membrane"/>
    <property type="evidence" value="ECO:0007669"/>
    <property type="project" value="UniProtKB-SubCell"/>
</dbReference>
<keyword evidence="15" id="KW-1185">Reference proteome</keyword>
<dbReference type="GO" id="GO:0030660">
    <property type="term" value="C:Golgi-associated vesicle membrane"/>
    <property type="evidence" value="ECO:0007669"/>
    <property type="project" value="TreeGrafter"/>
</dbReference>
<dbReference type="GO" id="GO:0098553">
    <property type="term" value="C:lumenal side of endoplasmic reticulum membrane"/>
    <property type="evidence" value="ECO:0007669"/>
    <property type="project" value="TreeGrafter"/>
</dbReference>
<evidence type="ECO:0000256" key="7">
    <source>
        <dbReference type="ARBA" id="ARBA00022801"/>
    </source>
</evidence>
<dbReference type="Proteomes" id="UP000317650">
    <property type="component" value="Chromosome 11"/>
</dbReference>
<comment type="function">
    <text evidence="1">Intramembrane-cleaving aspartic protease (I-CLiP) that cleaves type II membrane signal peptides in the hydrophobic plane of the membrane.</text>
</comment>
<feature type="transmembrane region" description="Helical" evidence="11">
    <location>
        <begin position="437"/>
        <end position="457"/>
    </location>
</feature>
<dbReference type="InterPro" id="IPR006639">
    <property type="entry name" value="Preselin/SPP"/>
</dbReference>
<evidence type="ECO:0000256" key="6">
    <source>
        <dbReference type="ARBA" id="ARBA00022753"/>
    </source>
</evidence>
<keyword evidence="8 11" id="KW-1133">Transmembrane helix</keyword>
<keyword evidence="4 11" id="KW-0812">Transmembrane</keyword>
<feature type="domain" description="PA" evidence="13">
    <location>
        <begin position="106"/>
        <end position="177"/>
    </location>
</feature>
<feature type="transmembrane region" description="Helical" evidence="11">
    <location>
        <begin position="469"/>
        <end position="496"/>
    </location>
</feature>
<name>A0A4S8J3T4_MUSBA</name>
<dbReference type="Gene3D" id="3.50.30.30">
    <property type="match status" value="1"/>
</dbReference>
<feature type="transmembrane region" description="Helical" evidence="11">
    <location>
        <begin position="502"/>
        <end position="520"/>
    </location>
</feature>
<dbReference type="PANTHER" id="PTHR12174">
    <property type="entry name" value="SIGNAL PEPTIDE PEPTIDASE"/>
    <property type="match status" value="1"/>
</dbReference>
<evidence type="ECO:0000256" key="11">
    <source>
        <dbReference type="SAM" id="Phobius"/>
    </source>
</evidence>